<dbReference type="RefSeq" id="WP_203012912.1">
    <property type="nucleotide sequence ID" value="NZ_CP032405.1"/>
</dbReference>
<dbReference type="Pfam" id="PF05193">
    <property type="entry name" value="Peptidase_M16_C"/>
    <property type="match status" value="1"/>
</dbReference>
<sequence>MRLFFIAVLSLFCLSGPSAAQDPGWDPRIATGTLDNGLRYFLHDSGKEADPFNIRLIVHAGSVDEPVPSGIAHILEHMVFQTNAARGRSMHEEIEALGWRTGVQINAVTREAETQFMLRTRPDDALDLAGSLQFMADLVMKPALEAEDWEKERFVILEELRQTVSVADRVSRLKKAALRAGSRYVDRPTIGTHAGISRTSIEEIRSFYESFYRASNMTLIVSGRIDKEAARKALERAFGAAPRLPAPERDYRILPLKQGLNVNLVQDEQGSSSQVTYALRLPMPNRLTDAGQIAYLQQYFLTRLIRDAVQAEAPYHAAVTDSLGFAAQETTEERLILAFNARTDNHAAAIPVLMETVERLRRDGVARDGFESLMTRARAINENNRKAAENRTYAEWEDRIASAVLTGSVVDDPATRTTRTAALLNRIAFEGLNTRLREMLAAEDQVLFYQVPGGVSVTLPTVATVEAERARWAAMADLPPRQPRTPEPEIATAAPVWPADRQVARSGRISAERRIGNPDVIEWTLSNGDAVVWLVRDTPDGKVYLSGQSRPGYRNSLFDSQASQAAVQLFDQSGFTFWSQTEHDLWVKEQTRQWSIALKEGDLDAGIAAAPGDLPARLETYAAIIAFGGVRPEAVEALHAQINDQRPDEVATRRTELLYGEAGAVDTLQDLKQVDAEELSQIARTHFLQPVTWYAVGPEPGSEIRDSFASVIGAVPRAASMTTEVALQRAGRHAAQVEVFPDDRARVEISFFAGLDWTPEASFVISTLTPIAQQNLKKELRNVLGGIYSLEFELQADPDQDRVLGTLAFYCAPERTEELTQAAFAVLDRMPEIARQADVEKIRSDIAFAEGSRLTDPNTWLRRLVLSHRRYGDAGYLRRMQGLGERVTAQRLVAHAKHIFRTGNVAVLTKLPLGAAAMAEREVE</sequence>
<protein>
    <submittedName>
        <fullName evidence="9">Insulinase family protein</fullName>
    </submittedName>
</protein>
<keyword evidence="4" id="KW-0862">Zinc</keyword>
<evidence type="ECO:0000256" key="5">
    <source>
        <dbReference type="ARBA" id="ARBA00023049"/>
    </source>
</evidence>
<dbReference type="Gene3D" id="3.30.830.10">
    <property type="entry name" value="Metalloenzyme, LuxS/M16 peptidase-like"/>
    <property type="match status" value="3"/>
</dbReference>
<keyword evidence="10" id="KW-1185">Reference proteome</keyword>
<keyword evidence="2" id="KW-0645">Protease</keyword>
<dbReference type="SUPFAM" id="SSF63411">
    <property type="entry name" value="LuxS/MPP-like metallohydrolase"/>
    <property type="match status" value="3"/>
</dbReference>
<evidence type="ECO:0000259" key="8">
    <source>
        <dbReference type="Pfam" id="PF05193"/>
    </source>
</evidence>
<keyword evidence="3" id="KW-0378">Hydrolase</keyword>
<comment type="similarity">
    <text evidence="1">Belongs to the peptidase M16 family.</text>
</comment>
<reference evidence="9 10" key="1">
    <citation type="submission" date="2018-09" db="EMBL/GenBank/DDBJ databases">
        <title>Rhizobium sp. MAE2-X.</title>
        <authorList>
            <person name="Lee Y."/>
            <person name="Jeon C.O."/>
        </authorList>
    </citation>
    <scope>NUCLEOTIDE SEQUENCE [LARGE SCALE GENOMIC DNA]</scope>
    <source>
        <strain evidence="9 10">MAE2-X</strain>
    </source>
</reference>
<evidence type="ECO:0000313" key="9">
    <source>
        <dbReference type="EMBL" id="QRF51896.1"/>
    </source>
</evidence>
<dbReference type="InterPro" id="IPR050626">
    <property type="entry name" value="Peptidase_M16"/>
</dbReference>
<dbReference type="InterPro" id="IPR007863">
    <property type="entry name" value="Peptidase_M16_C"/>
</dbReference>
<feature type="signal peptide" evidence="6">
    <location>
        <begin position="1"/>
        <end position="20"/>
    </location>
</feature>
<keyword evidence="5" id="KW-0482">Metalloprotease</keyword>
<feature type="domain" description="Peptidase M16 N-terminal" evidence="7">
    <location>
        <begin position="52"/>
        <end position="167"/>
    </location>
</feature>
<organism evidence="9 10">
    <name type="scientific">Rhizobium rosettiformans</name>
    <dbReference type="NCBI Taxonomy" id="1368430"/>
    <lineage>
        <taxon>Bacteria</taxon>
        <taxon>Pseudomonadati</taxon>
        <taxon>Pseudomonadota</taxon>
        <taxon>Alphaproteobacteria</taxon>
        <taxon>Hyphomicrobiales</taxon>
        <taxon>Rhizobiaceae</taxon>
        <taxon>Rhizobium/Agrobacterium group</taxon>
        <taxon>Rhizobium</taxon>
    </lineage>
</organism>
<proteinExistence type="inferred from homology"/>
<evidence type="ECO:0000259" key="7">
    <source>
        <dbReference type="Pfam" id="PF00675"/>
    </source>
</evidence>
<dbReference type="PANTHER" id="PTHR43690">
    <property type="entry name" value="NARDILYSIN"/>
    <property type="match status" value="1"/>
</dbReference>
<dbReference type="InterPro" id="IPR011249">
    <property type="entry name" value="Metalloenz_LuxS/M16"/>
</dbReference>
<evidence type="ECO:0000256" key="3">
    <source>
        <dbReference type="ARBA" id="ARBA00022801"/>
    </source>
</evidence>
<evidence type="ECO:0000256" key="6">
    <source>
        <dbReference type="SAM" id="SignalP"/>
    </source>
</evidence>
<feature type="domain" description="Peptidase M16 C-terminal" evidence="8">
    <location>
        <begin position="200"/>
        <end position="371"/>
    </location>
</feature>
<evidence type="ECO:0000256" key="1">
    <source>
        <dbReference type="ARBA" id="ARBA00007261"/>
    </source>
</evidence>
<evidence type="ECO:0000256" key="4">
    <source>
        <dbReference type="ARBA" id="ARBA00022833"/>
    </source>
</evidence>
<gene>
    <name evidence="9" type="ORF">D4A92_10840</name>
</gene>
<evidence type="ECO:0000313" key="10">
    <source>
        <dbReference type="Proteomes" id="UP000596351"/>
    </source>
</evidence>
<evidence type="ECO:0000256" key="2">
    <source>
        <dbReference type="ARBA" id="ARBA00022670"/>
    </source>
</evidence>
<dbReference type="InterPro" id="IPR011765">
    <property type="entry name" value="Pept_M16_N"/>
</dbReference>
<feature type="chain" id="PRO_5046208662" evidence="6">
    <location>
        <begin position="21"/>
        <end position="924"/>
    </location>
</feature>
<dbReference type="Proteomes" id="UP000596351">
    <property type="component" value="Chromosome"/>
</dbReference>
<accession>A0ABX7EV78</accession>
<name>A0ABX7EV78_9HYPH</name>
<dbReference type="Pfam" id="PF00675">
    <property type="entry name" value="Peptidase_M16"/>
    <property type="match status" value="1"/>
</dbReference>
<dbReference type="EMBL" id="CP032405">
    <property type="protein sequence ID" value="QRF51896.1"/>
    <property type="molecule type" value="Genomic_DNA"/>
</dbReference>
<dbReference type="PANTHER" id="PTHR43690:SF17">
    <property type="entry name" value="PROTEIN YHJJ"/>
    <property type="match status" value="1"/>
</dbReference>
<keyword evidence="6" id="KW-0732">Signal</keyword>